<evidence type="ECO:0000256" key="6">
    <source>
        <dbReference type="ARBA" id="ARBA00022837"/>
    </source>
</evidence>
<evidence type="ECO:0000256" key="1">
    <source>
        <dbReference type="ARBA" id="ARBA00001913"/>
    </source>
</evidence>
<dbReference type="SUPFAM" id="SSF53649">
    <property type="entry name" value="Alkaline phosphatase-like"/>
    <property type="match status" value="1"/>
</dbReference>
<organism evidence="8 9">
    <name type="scientific">Tautonia sociabilis</name>
    <dbReference type="NCBI Taxonomy" id="2080755"/>
    <lineage>
        <taxon>Bacteria</taxon>
        <taxon>Pseudomonadati</taxon>
        <taxon>Planctomycetota</taxon>
        <taxon>Planctomycetia</taxon>
        <taxon>Isosphaerales</taxon>
        <taxon>Isosphaeraceae</taxon>
        <taxon>Tautonia</taxon>
    </lineage>
</organism>
<dbReference type="Gene3D" id="3.30.1120.10">
    <property type="match status" value="1"/>
</dbReference>
<keyword evidence="6" id="KW-0106">Calcium</keyword>
<comment type="caution">
    <text evidence="8">The sequence shown here is derived from an EMBL/GenBank/DDBJ whole genome shotgun (WGS) entry which is preliminary data.</text>
</comment>
<keyword evidence="9" id="KW-1185">Reference proteome</keyword>
<dbReference type="Gene3D" id="3.40.720.10">
    <property type="entry name" value="Alkaline Phosphatase, subunit A"/>
    <property type="match status" value="1"/>
</dbReference>
<dbReference type="OrthoDB" id="9783154at2"/>
<dbReference type="GO" id="GO:0046872">
    <property type="term" value="F:metal ion binding"/>
    <property type="evidence" value="ECO:0007669"/>
    <property type="project" value="UniProtKB-KW"/>
</dbReference>
<evidence type="ECO:0000313" key="9">
    <source>
        <dbReference type="Proteomes" id="UP000280296"/>
    </source>
</evidence>
<feature type="domain" description="Sulfatase N-terminal" evidence="7">
    <location>
        <begin position="38"/>
        <end position="358"/>
    </location>
</feature>
<name>A0A432MKT0_9BACT</name>
<dbReference type="EMBL" id="RYZH01000018">
    <property type="protein sequence ID" value="RUL87688.1"/>
    <property type="molecule type" value="Genomic_DNA"/>
</dbReference>
<comment type="similarity">
    <text evidence="2">Belongs to the sulfatase family.</text>
</comment>
<reference evidence="8 9" key="1">
    <citation type="submission" date="2018-12" db="EMBL/GenBank/DDBJ databases">
        <authorList>
            <person name="Toschakov S.V."/>
        </authorList>
    </citation>
    <scope>NUCLEOTIDE SEQUENCE [LARGE SCALE GENOMIC DNA]</scope>
    <source>
        <strain evidence="8 9">GM2012</strain>
    </source>
</reference>
<evidence type="ECO:0000256" key="2">
    <source>
        <dbReference type="ARBA" id="ARBA00008779"/>
    </source>
</evidence>
<keyword evidence="5 8" id="KW-0378">Hydrolase</keyword>
<dbReference type="GO" id="GO:0004065">
    <property type="term" value="F:arylsulfatase activity"/>
    <property type="evidence" value="ECO:0007669"/>
    <property type="project" value="TreeGrafter"/>
</dbReference>
<evidence type="ECO:0000256" key="5">
    <source>
        <dbReference type="ARBA" id="ARBA00022801"/>
    </source>
</evidence>
<keyword evidence="4" id="KW-0732">Signal</keyword>
<dbReference type="AlphaFoldDB" id="A0A432MKT0"/>
<evidence type="ECO:0000256" key="3">
    <source>
        <dbReference type="ARBA" id="ARBA00022723"/>
    </source>
</evidence>
<protein>
    <submittedName>
        <fullName evidence="8">Aryl-sulfate sulfohydrolase</fullName>
    </submittedName>
</protein>
<accession>A0A432MKT0</accession>
<dbReference type="Pfam" id="PF00884">
    <property type="entry name" value="Sulfatase"/>
    <property type="match status" value="1"/>
</dbReference>
<gene>
    <name evidence="8" type="ORF">TsocGM_10905</name>
</gene>
<proteinExistence type="inferred from homology"/>
<dbReference type="PANTHER" id="PTHR42693">
    <property type="entry name" value="ARYLSULFATASE FAMILY MEMBER"/>
    <property type="match status" value="1"/>
</dbReference>
<dbReference type="PANTHER" id="PTHR42693:SF42">
    <property type="entry name" value="ARYLSULFATASE G"/>
    <property type="match status" value="1"/>
</dbReference>
<dbReference type="CDD" id="cd16144">
    <property type="entry name" value="ARS_like"/>
    <property type="match status" value="1"/>
</dbReference>
<dbReference type="RefSeq" id="WP_126725398.1">
    <property type="nucleotide sequence ID" value="NZ_RYZH01000018.1"/>
</dbReference>
<dbReference type="InterPro" id="IPR017850">
    <property type="entry name" value="Alkaline_phosphatase_core_sf"/>
</dbReference>
<evidence type="ECO:0000256" key="4">
    <source>
        <dbReference type="ARBA" id="ARBA00022729"/>
    </source>
</evidence>
<dbReference type="InterPro" id="IPR000917">
    <property type="entry name" value="Sulfatase_N"/>
</dbReference>
<evidence type="ECO:0000313" key="8">
    <source>
        <dbReference type="EMBL" id="RUL87688.1"/>
    </source>
</evidence>
<dbReference type="Proteomes" id="UP000280296">
    <property type="component" value="Unassembled WGS sequence"/>
</dbReference>
<sequence>MGNGRGRGPWLAVILAVAVFGEGAGISKGKTGPLDDRPNVVFILADDLGWTDLHCFGSGYYRTPNLDRLAAEGMVFRAGYSCGPNCQPTRAALMSGQYGPRTGVYTVGSRDRFAWRTRPLEPPENVLELDPGVVTVAEALKAAGYVTGIFGKWHLGKREACLPPAQGFDEAIISQGKHFDFETTPPVAVPEGTYLADFLTDRAVDFIERHADEPFFLYLPHFVVHSPIEAKEDLIRRFRSLPRAGGHRNPTYAAMIASLDESVGRVLEAIDEEGIRDRTLVIFSSDNGGGGGYEAAGISGIREVTTNAPLRSGKGSLYEGGIRVPWIFRWPGTIAAGSESVEPILSVDLYPTLLELAGGDPPAGQPLDGENLVPMLTGKADSIDRPALFWHFPGYLGAGQGQWRTTPVSVIRSGDLKLLQFLEHGTIELYDLARDLGESRNLAGERPEEVKRLLEELDAWRARVGAPLPGPNREGESR</sequence>
<reference evidence="8 9" key="2">
    <citation type="submission" date="2019-01" db="EMBL/GenBank/DDBJ databases">
        <title>Tautonia sociabilis, a novel thermotolerant planctomycete of Isosphaeraceae family, isolated from a 4000 m deep subterranean habitat.</title>
        <authorList>
            <person name="Kovaleva O.L."/>
            <person name="Elcheninov A.G."/>
            <person name="Van Heerden E."/>
            <person name="Toshchakov S.V."/>
            <person name="Novikov A."/>
            <person name="Bonch-Osmolovskaya E.A."/>
            <person name="Kublanov I.V."/>
        </authorList>
    </citation>
    <scope>NUCLEOTIDE SEQUENCE [LARGE SCALE GENOMIC DNA]</scope>
    <source>
        <strain evidence="8 9">GM2012</strain>
    </source>
</reference>
<dbReference type="InterPro" id="IPR050738">
    <property type="entry name" value="Sulfatase"/>
</dbReference>
<comment type="cofactor">
    <cofactor evidence="1">
        <name>Ca(2+)</name>
        <dbReference type="ChEBI" id="CHEBI:29108"/>
    </cofactor>
</comment>
<evidence type="ECO:0000259" key="7">
    <source>
        <dbReference type="Pfam" id="PF00884"/>
    </source>
</evidence>
<keyword evidence="3" id="KW-0479">Metal-binding</keyword>